<dbReference type="Proteomes" id="UP001229244">
    <property type="component" value="Unassembled WGS sequence"/>
</dbReference>
<evidence type="ECO:0000256" key="1">
    <source>
        <dbReference type="SAM" id="MobiDB-lite"/>
    </source>
</evidence>
<name>A0AAE4AUJ7_9HYPH</name>
<organism evidence="2 3">
    <name type="scientific">Amorphus orientalis</name>
    <dbReference type="NCBI Taxonomy" id="649198"/>
    <lineage>
        <taxon>Bacteria</taxon>
        <taxon>Pseudomonadati</taxon>
        <taxon>Pseudomonadota</taxon>
        <taxon>Alphaproteobacteria</taxon>
        <taxon>Hyphomicrobiales</taxon>
        <taxon>Amorphaceae</taxon>
        <taxon>Amorphus</taxon>
    </lineage>
</organism>
<comment type="caution">
    <text evidence="2">The sequence shown here is derived from an EMBL/GenBank/DDBJ whole genome shotgun (WGS) entry which is preliminary data.</text>
</comment>
<dbReference type="RefSeq" id="WP_306887118.1">
    <property type="nucleotide sequence ID" value="NZ_JAUSUL010000004.1"/>
</dbReference>
<gene>
    <name evidence="2" type="ORF">J2S73_003694</name>
</gene>
<reference evidence="2" key="1">
    <citation type="submission" date="2023-07" db="EMBL/GenBank/DDBJ databases">
        <title>Genomic Encyclopedia of Type Strains, Phase IV (KMG-IV): sequencing the most valuable type-strain genomes for metagenomic binning, comparative biology and taxonomic classification.</title>
        <authorList>
            <person name="Goeker M."/>
        </authorList>
    </citation>
    <scope>NUCLEOTIDE SEQUENCE</scope>
    <source>
        <strain evidence="2">DSM 21202</strain>
    </source>
</reference>
<proteinExistence type="predicted"/>
<feature type="compositionally biased region" description="Low complexity" evidence="1">
    <location>
        <begin position="553"/>
        <end position="575"/>
    </location>
</feature>
<feature type="region of interest" description="Disordered" evidence="1">
    <location>
        <begin position="67"/>
        <end position="88"/>
    </location>
</feature>
<sequence>MERVLHGLQSGLKRDGFGSVDGGSGLTRKHHLLIGAACALALGYVLDIGPWPGGTERFLLPASAQDGQTATPAYSSGGQRGAPGPSAADESALRYFARQGDVDRLEAELRRLRALYPDWEPPTNLLDPVGEDQQVQQIWNLYGEGRYSQAREMIAQRQAQEPNWQPPEALLNALGEAEARERILNASKLEQWQAVINVAAEHPNLLVCSNVDILWRVAEAFAKTDRPERSYDAYAYVLQNCDNTSERVATVQKASEFLPDDQLNRLFQFGRTGPDGENEFASVRLDVIRREVGQAAEDPSRTVSTDKLQFLANEAATGRDSNDAALLGWYLYRHDNPQDGLEWFRFALENGHGVNAAQGFILSLRALNDEARAREAAYIWRNTSSEIMKIYLEAAATFLTGTDIYQVDQQAVSQFAPVVVDQRSANGAQALGWYAYNTCQFQTAEDWFITSANWKPSEAALFGLALARLRLGDTEGFEEVVTEWAPVYPAVRSLMTGENADPEAPSQAESPDASLQQSGVQQIDCGPIRQRMSATDRARPQTAAGTSQPMPITPARTSRTATPQRTATTTPERTATVRTMSPAPTAYAANAPRSAPVEAANEMAAAPARQTSGSFAVAAADTTTAPVATSGTREYSYSGYQVRGGQPTDQGIIYTGGAPNWGTDTSTATVLATGGPDVIAIDTSISSASAPSSSRLVDRAPAASPGVRDAYQSGDYRGCVGLTDASIRRGDLTGGDALTRGWCLLGLKRPMEAAMAFEAAYTTSYDRNRIADAAYGETLAKTEKQLTNQAAVAATKSPQPRTRRAEMSRDILTQRALAAYRDGKYAQAIMALDERSRVAPEQRDLMLLRGYAHYNLGQWSAAERIFKALDQAASTPDTRAAVEVLRFAREPQQRRF</sequence>
<evidence type="ECO:0000313" key="3">
    <source>
        <dbReference type="Proteomes" id="UP001229244"/>
    </source>
</evidence>
<evidence type="ECO:0000313" key="2">
    <source>
        <dbReference type="EMBL" id="MDQ0317217.1"/>
    </source>
</evidence>
<keyword evidence="3" id="KW-1185">Reference proteome</keyword>
<feature type="region of interest" description="Disordered" evidence="1">
    <location>
        <begin position="497"/>
        <end position="575"/>
    </location>
</feature>
<dbReference type="SUPFAM" id="SSF48452">
    <property type="entry name" value="TPR-like"/>
    <property type="match status" value="1"/>
</dbReference>
<accession>A0AAE4AUJ7</accession>
<feature type="compositionally biased region" description="Polar residues" evidence="1">
    <location>
        <begin position="67"/>
        <end position="77"/>
    </location>
</feature>
<dbReference type="AlphaFoldDB" id="A0AAE4AUJ7"/>
<dbReference type="EMBL" id="JAUSUL010000004">
    <property type="protein sequence ID" value="MDQ0317217.1"/>
    <property type="molecule type" value="Genomic_DNA"/>
</dbReference>
<dbReference type="InterPro" id="IPR011990">
    <property type="entry name" value="TPR-like_helical_dom_sf"/>
</dbReference>
<feature type="compositionally biased region" description="Polar residues" evidence="1">
    <location>
        <begin position="507"/>
        <end position="521"/>
    </location>
</feature>
<protein>
    <submittedName>
        <fullName evidence="2">Tetratricopeptide (TPR) repeat protein</fullName>
    </submittedName>
</protein>
<dbReference type="Gene3D" id="1.25.40.10">
    <property type="entry name" value="Tetratricopeptide repeat domain"/>
    <property type="match status" value="1"/>
</dbReference>